<evidence type="ECO:0000313" key="1">
    <source>
        <dbReference type="EMBL" id="JAG65472.1"/>
    </source>
</evidence>
<name>A0A0K8TIN7_LYGHE</name>
<organism evidence="1">
    <name type="scientific">Lygus hesperus</name>
    <name type="common">Western plant bug</name>
    <dbReference type="NCBI Taxonomy" id="30085"/>
    <lineage>
        <taxon>Eukaryota</taxon>
        <taxon>Metazoa</taxon>
        <taxon>Ecdysozoa</taxon>
        <taxon>Arthropoda</taxon>
        <taxon>Hexapoda</taxon>
        <taxon>Insecta</taxon>
        <taxon>Pterygota</taxon>
        <taxon>Neoptera</taxon>
        <taxon>Paraneoptera</taxon>
        <taxon>Hemiptera</taxon>
        <taxon>Heteroptera</taxon>
        <taxon>Panheteroptera</taxon>
        <taxon>Cimicomorpha</taxon>
        <taxon>Miridae</taxon>
        <taxon>Mirini</taxon>
        <taxon>Lygus</taxon>
    </lineage>
</organism>
<protein>
    <submittedName>
        <fullName evidence="1">Uncharacterized protein</fullName>
    </submittedName>
</protein>
<sequence>MDLTCKKGGLVKQGHGSIRDECGMMASLAWTGICKEPVLRHGIDGSPGLVADLKVQGVWDGERPAFFDNRVVNADAASYVSRDWPTISQQAANTKHAKYDRACEDLRGSFTPLVVSCDGALHREYETFLKRLANTLSEKWSKPYSQVALWVRVKTQFSVIRAVSLRLRGPRRQVRGLGLEDGAAIGLHGED</sequence>
<accession>A0A0K8TIN7</accession>
<reference evidence="1" key="1">
    <citation type="submission" date="2014-09" db="EMBL/GenBank/DDBJ databases">
        <authorList>
            <person name="Magalhaes I.L.F."/>
            <person name="Oliveira U."/>
            <person name="Santos F.R."/>
            <person name="Vidigal T.H.D.A."/>
            <person name="Brescovit A.D."/>
            <person name="Santos A.J."/>
        </authorList>
    </citation>
    <scope>NUCLEOTIDE SEQUENCE</scope>
</reference>
<proteinExistence type="predicted"/>
<dbReference type="AlphaFoldDB" id="A0A0K8TIN7"/>
<dbReference type="EMBL" id="GBRD01000349">
    <property type="protein sequence ID" value="JAG65472.1"/>
    <property type="molecule type" value="Transcribed_RNA"/>
</dbReference>